<evidence type="ECO:0000256" key="1">
    <source>
        <dbReference type="SAM" id="SignalP"/>
    </source>
</evidence>
<reference evidence="4 5" key="1">
    <citation type="submission" date="2020-08" db="EMBL/GenBank/DDBJ databases">
        <title>Genomic Encyclopedia of Type Strains, Phase IV (KMG-V): Genome sequencing to study the core and pangenomes of soil and plant-associated prokaryotes.</title>
        <authorList>
            <person name="Whitman W."/>
        </authorList>
    </citation>
    <scope>NUCLEOTIDE SEQUENCE [LARGE SCALE GENOMIC DNA]</scope>
    <source>
        <strain evidence="4 5">M8UP14</strain>
    </source>
</reference>
<keyword evidence="5" id="KW-1185">Reference proteome</keyword>
<sequence length="518" mass="56933">MRDGFVIERRLLLRKRLLVVSMGIAASMACLAQSAGPPPIDSFAGHPRVAILSDIGNEPDDQMSFVRLMLYSNELDLEAMIASTSTWQKTATHPETMHAIVATYGQMRGNLLLHAKGWPEAATLDQRIFAGQPAYGMAAVGKGKTSAGSQALMRAIERDDPRPLWVCLWGGANTLAQALIDLRETRHSAAEMERLVSRLRVSSISDQDDAGAWLRREFPGLFYVVQPSSQNGEEYFYATWTGISGDLYYRGATGADTSLVTNEWLDTNIRAKGPLGKMYPKFMFIMEGDTPSYLGLIDNGLNAYRRPDWGGWGGRYVYRQPHGETHTIWSQGGDLFSRASSQDRVKGVDGVEHVSDQATIWRWREGYQDDFAARMDWTVKDFAHANHAPQLVVNGEAGTGVVEMTADEEQTVTLDAAGSSDPDRNTLHYRWWVYEEAGLSGTHGADVAIANADTSKATVTATSACRAAWISGLIPCKAEGVAHIILEVKDDGTPRLTSYRRIVLHVRPPATTADASPH</sequence>
<evidence type="ECO:0000259" key="2">
    <source>
        <dbReference type="Pfam" id="PF07632"/>
    </source>
</evidence>
<dbReference type="InterPro" id="IPR013783">
    <property type="entry name" value="Ig-like_fold"/>
</dbReference>
<dbReference type="PROSITE" id="PS51257">
    <property type="entry name" value="PROKAR_LIPOPROTEIN"/>
    <property type="match status" value="1"/>
</dbReference>
<feature type="domain" description="Cellulose-binding Sde182 C-terminal" evidence="3">
    <location>
        <begin position="411"/>
        <end position="506"/>
    </location>
</feature>
<evidence type="ECO:0000313" key="5">
    <source>
        <dbReference type="Proteomes" id="UP000540989"/>
    </source>
</evidence>
<comment type="caution">
    <text evidence="4">The sequence shown here is derived from an EMBL/GenBank/DDBJ whole genome shotgun (WGS) entry which is preliminary data.</text>
</comment>
<gene>
    <name evidence="4" type="ORF">HDF16_001507</name>
</gene>
<name>A0A7W8E2R6_9BACT</name>
<dbReference type="InterPro" id="IPR048527">
    <property type="entry name" value="Sde182_C"/>
</dbReference>
<dbReference type="EMBL" id="JACHIP010000002">
    <property type="protein sequence ID" value="MBB5056822.1"/>
    <property type="molecule type" value="Genomic_DNA"/>
</dbReference>
<dbReference type="RefSeq" id="WP_221312585.1">
    <property type="nucleotide sequence ID" value="NZ_JACHIP010000002.1"/>
</dbReference>
<accession>A0A7W8E2R6</accession>
<dbReference type="Gene3D" id="3.90.245.10">
    <property type="entry name" value="Ribonucleoside hydrolase-like"/>
    <property type="match status" value="1"/>
</dbReference>
<dbReference type="Gene3D" id="2.60.40.10">
    <property type="entry name" value="Immunoglobulins"/>
    <property type="match status" value="1"/>
</dbReference>
<dbReference type="AlphaFoldDB" id="A0A7W8E2R6"/>
<dbReference type="Pfam" id="PF21027">
    <property type="entry name" value="Sde0182_C"/>
    <property type="match status" value="1"/>
</dbReference>
<proteinExistence type="predicted"/>
<dbReference type="InterPro" id="IPR011483">
    <property type="entry name" value="Sde182_NH-like"/>
</dbReference>
<feature type="chain" id="PRO_5030828198" description="DUF1593 domain-containing protein" evidence="1">
    <location>
        <begin position="33"/>
        <end position="518"/>
    </location>
</feature>
<dbReference type="Pfam" id="PF07632">
    <property type="entry name" value="Sde182_NH-like"/>
    <property type="match status" value="1"/>
</dbReference>
<feature type="signal peptide" evidence="1">
    <location>
        <begin position="1"/>
        <end position="32"/>
    </location>
</feature>
<protein>
    <recommendedName>
        <fullName evidence="6">DUF1593 domain-containing protein</fullName>
    </recommendedName>
</protein>
<keyword evidence="1" id="KW-0732">Signal</keyword>
<dbReference type="SUPFAM" id="SSF53590">
    <property type="entry name" value="Nucleoside hydrolase"/>
    <property type="match status" value="1"/>
</dbReference>
<dbReference type="InterPro" id="IPR036452">
    <property type="entry name" value="Ribo_hydro-like"/>
</dbReference>
<evidence type="ECO:0008006" key="6">
    <source>
        <dbReference type="Google" id="ProtNLM"/>
    </source>
</evidence>
<dbReference type="Proteomes" id="UP000540989">
    <property type="component" value="Unassembled WGS sequence"/>
</dbReference>
<dbReference type="GO" id="GO:0016799">
    <property type="term" value="F:hydrolase activity, hydrolyzing N-glycosyl compounds"/>
    <property type="evidence" value="ECO:0007669"/>
    <property type="project" value="InterPro"/>
</dbReference>
<feature type="domain" description="Cellulose-binding Sde182 nucleoside hydrolase-like" evidence="2">
    <location>
        <begin position="48"/>
        <end position="316"/>
    </location>
</feature>
<evidence type="ECO:0000259" key="3">
    <source>
        <dbReference type="Pfam" id="PF21027"/>
    </source>
</evidence>
<evidence type="ECO:0000313" key="4">
    <source>
        <dbReference type="EMBL" id="MBB5056822.1"/>
    </source>
</evidence>
<organism evidence="4 5">
    <name type="scientific">Granulicella aggregans</name>
    <dbReference type="NCBI Taxonomy" id="474949"/>
    <lineage>
        <taxon>Bacteria</taxon>
        <taxon>Pseudomonadati</taxon>
        <taxon>Acidobacteriota</taxon>
        <taxon>Terriglobia</taxon>
        <taxon>Terriglobales</taxon>
        <taxon>Acidobacteriaceae</taxon>
        <taxon>Granulicella</taxon>
    </lineage>
</organism>